<dbReference type="EMBL" id="CAJNOC010001455">
    <property type="protein sequence ID" value="CAF0866340.1"/>
    <property type="molecule type" value="Genomic_DNA"/>
</dbReference>
<evidence type="ECO:0000313" key="1">
    <source>
        <dbReference type="EMBL" id="CAF0866340.1"/>
    </source>
</evidence>
<keyword evidence="2" id="KW-1185">Reference proteome</keyword>
<evidence type="ECO:0000313" key="2">
    <source>
        <dbReference type="Proteomes" id="UP000663879"/>
    </source>
</evidence>
<dbReference type="Proteomes" id="UP000663879">
    <property type="component" value="Unassembled WGS sequence"/>
</dbReference>
<reference evidence="1" key="1">
    <citation type="submission" date="2021-02" db="EMBL/GenBank/DDBJ databases">
        <authorList>
            <person name="Nowell W R."/>
        </authorList>
    </citation>
    <scope>NUCLEOTIDE SEQUENCE</scope>
    <source>
        <strain evidence="1">Ploen Becks lab</strain>
    </source>
</reference>
<sequence length="171" mass="19408">MKHCHLAFDIHGGVCIYTANNVFECCDEPFRNRELEQILLKIGNETILLGCIYRPPRAQFNKALNESLSHARKLYDEKKITGTGVASMRIDHSICTDREKIADNFNTFFASIFNPEKDSGSSNPELESRTFKSFEIDSNVAYSPERISKILSSLKLDKSTGSDDMNPYFPE</sequence>
<proteinExistence type="predicted"/>
<name>A0A813XJZ1_9BILA</name>
<gene>
    <name evidence="1" type="ORF">OXX778_LOCUS9701</name>
</gene>
<comment type="caution">
    <text evidence="1">The sequence shown here is derived from an EMBL/GenBank/DDBJ whole genome shotgun (WGS) entry which is preliminary data.</text>
</comment>
<protein>
    <submittedName>
        <fullName evidence="1">Uncharacterized protein</fullName>
    </submittedName>
</protein>
<dbReference type="AlphaFoldDB" id="A0A813XJZ1"/>
<organism evidence="1 2">
    <name type="scientific">Brachionus calyciflorus</name>
    <dbReference type="NCBI Taxonomy" id="104777"/>
    <lineage>
        <taxon>Eukaryota</taxon>
        <taxon>Metazoa</taxon>
        <taxon>Spiralia</taxon>
        <taxon>Gnathifera</taxon>
        <taxon>Rotifera</taxon>
        <taxon>Eurotatoria</taxon>
        <taxon>Monogononta</taxon>
        <taxon>Pseudotrocha</taxon>
        <taxon>Ploima</taxon>
        <taxon>Brachionidae</taxon>
        <taxon>Brachionus</taxon>
    </lineage>
</organism>
<accession>A0A813XJZ1</accession>